<evidence type="ECO:0000313" key="6">
    <source>
        <dbReference type="Proteomes" id="UP001165060"/>
    </source>
</evidence>
<dbReference type="InterPro" id="IPR013785">
    <property type="entry name" value="Aldolase_TIM"/>
</dbReference>
<comment type="similarity">
    <text evidence="1">Belongs to the glycosyl hydrolases 36 family.</text>
</comment>
<dbReference type="PANTHER" id="PTHR31268:SF32">
    <property type="entry name" value="GALACTINOL--SUCROSE GALACTOSYLTRANSFERASE 2-RELATED"/>
    <property type="match status" value="1"/>
</dbReference>
<name>A0ABQ6NAP1_9STRA</name>
<sequence>MLSEAVSLFSQTSSLSYRLPGKSDPRPAGLGWCTWNSYYTNLSPSKIISGLNALNSALPAATKTSWVLLDDGWQHADIDTLTDGSQWGAKLRSLSADPVKFPASSSLPSLVSSLKSSGVSKVIAWHTLAGYWTGIEPSPANLLLYPSLSSSPPSFHPSLVSNDASLPNELSIKNGYCIPRSRADMSAFLSAYHASLISAGVDGVKVDAQAVANTVLDEDGNAAGLGLQQALHSTPLGPTAIHCMSHDPLLIYHLAKLHGPSGTKPLIRASDDYYPGDLYSHGPHIADCCFNSLLLGLVGVPDFDMLTTNSATSPLHAMNRAVSGGPIYISDDPSSSPPPDAELLRKLLLGGAGCVRPLLPCRESLFSTPESPSLLTCFNENPAPTQQVLFCANVAGSAWTGSEYVRGGACASSDSSLLRSHVRACASSDSSLLRSHVRACASSDSSLFRSHVRGGACARTYAGADNGIQSAAVSPSMLERYRSLPPAPASSSPTFLLYRSTTKTASLSTLSAPLTITLPWLAAEIVSVCEFQHGVACVGFSDAFNPGGRILEISASPSLLNIQLESPPAPSELLLGVLPSTQIRRITLNDTDVPFTTSPTADGFSLVSLTFPPTPSSAATLQVLLNS</sequence>
<reference evidence="5 6" key="1">
    <citation type="journal article" date="2023" name="Commun. Biol.">
        <title>Genome analysis of Parmales, the sister group of diatoms, reveals the evolutionary specialization of diatoms from phago-mixotrophs to photoautotrophs.</title>
        <authorList>
            <person name="Ban H."/>
            <person name="Sato S."/>
            <person name="Yoshikawa S."/>
            <person name="Yamada K."/>
            <person name="Nakamura Y."/>
            <person name="Ichinomiya M."/>
            <person name="Sato N."/>
            <person name="Blanc-Mathieu R."/>
            <person name="Endo H."/>
            <person name="Kuwata A."/>
            <person name="Ogata H."/>
        </authorList>
    </citation>
    <scope>NUCLEOTIDE SEQUENCE [LARGE SCALE GENOMIC DNA]</scope>
</reference>
<dbReference type="InterPro" id="IPR017853">
    <property type="entry name" value="GH"/>
</dbReference>
<keyword evidence="6" id="KW-1185">Reference proteome</keyword>
<gene>
    <name evidence="5" type="ORF">TeGR_g1817</name>
</gene>
<dbReference type="EMBL" id="BRYB01006221">
    <property type="protein sequence ID" value="GMI52358.1"/>
    <property type="molecule type" value="Genomic_DNA"/>
</dbReference>
<dbReference type="PANTHER" id="PTHR31268">
    <property type="match status" value="1"/>
</dbReference>
<dbReference type="InterPro" id="IPR008811">
    <property type="entry name" value="Glycosyl_hydrolases_36"/>
</dbReference>
<accession>A0ABQ6NAP1</accession>
<proteinExistence type="inferred from homology"/>
<dbReference type="SUPFAM" id="SSF51445">
    <property type="entry name" value="(Trans)glycosidases"/>
    <property type="match status" value="1"/>
</dbReference>
<protein>
    <recommendedName>
        <fullName evidence="2">galactinol--sucrose galactosyltransferase</fullName>
        <ecNumber evidence="2">2.4.1.82</ecNumber>
    </recommendedName>
</protein>
<dbReference type="Gene3D" id="3.20.20.70">
    <property type="entry name" value="Aldolase class I"/>
    <property type="match status" value="1"/>
</dbReference>
<evidence type="ECO:0000256" key="1">
    <source>
        <dbReference type="ARBA" id="ARBA00007240"/>
    </source>
</evidence>
<comment type="catalytic activity">
    <reaction evidence="4">
        <text>alpha-D-galactosyl-(1-&gt;3)-1D-myo-inositol + sucrose = raffinose + myo-inositol</text>
        <dbReference type="Rhea" id="RHEA:20161"/>
        <dbReference type="ChEBI" id="CHEBI:16634"/>
        <dbReference type="ChEBI" id="CHEBI:17268"/>
        <dbReference type="ChEBI" id="CHEBI:17505"/>
        <dbReference type="ChEBI" id="CHEBI:17992"/>
        <dbReference type="EC" id="2.4.1.82"/>
    </reaction>
</comment>
<comment type="caution">
    <text evidence="5">The sequence shown here is derived from an EMBL/GenBank/DDBJ whole genome shotgun (WGS) entry which is preliminary data.</text>
</comment>
<dbReference type="Pfam" id="PF05691">
    <property type="entry name" value="Raffinose_syn"/>
    <property type="match status" value="1"/>
</dbReference>
<dbReference type="Proteomes" id="UP001165060">
    <property type="component" value="Unassembled WGS sequence"/>
</dbReference>
<evidence type="ECO:0000256" key="2">
    <source>
        <dbReference type="ARBA" id="ARBA00012708"/>
    </source>
</evidence>
<evidence type="ECO:0000313" key="5">
    <source>
        <dbReference type="EMBL" id="GMI52358.1"/>
    </source>
</evidence>
<dbReference type="EC" id="2.4.1.82" evidence="2"/>
<keyword evidence="3" id="KW-0119">Carbohydrate metabolism</keyword>
<evidence type="ECO:0000256" key="4">
    <source>
        <dbReference type="ARBA" id="ARBA00049426"/>
    </source>
</evidence>
<organism evidence="5 6">
    <name type="scientific">Tetraparma gracilis</name>
    <dbReference type="NCBI Taxonomy" id="2962635"/>
    <lineage>
        <taxon>Eukaryota</taxon>
        <taxon>Sar</taxon>
        <taxon>Stramenopiles</taxon>
        <taxon>Ochrophyta</taxon>
        <taxon>Bolidophyceae</taxon>
        <taxon>Parmales</taxon>
        <taxon>Triparmaceae</taxon>
        <taxon>Tetraparma</taxon>
    </lineage>
</organism>
<evidence type="ECO:0000256" key="3">
    <source>
        <dbReference type="ARBA" id="ARBA00023277"/>
    </source>
</evidence>